<protein>
    <submittedName>
        <fullName evidence="1">Uncharacterized protein</fullName>
    </submittedName>
</protein>
<gene>
    <name evidence="1" type="ORF">MRATA1EN1_LOCUS14172</name>
</gene>
<reference evidence="1" key="1">
    <citation type="submission" date="2023-04" db="EMBL/GenBank/DDBJ databases">
        <authorList>
            <consortium name="ELIXIR-Norway"/>
        </authorList>
    </citation>
    <scope>NUCLEOTIDE SEQUENCE [LARGE SCALE GENOMIC DNA]</scope>
</reference>
<evidence type="ECO:0000313" key="1">
    <source>
        <dbReference type="EMBL" id="CAI9165210.1"/>
    </source>
</evidence>
<sequence>MRVQVRFMVIEMRRKEHMWEKKKRNNSEVGILDFENSQLFGTIVREKSKMTGILILSNWEDGGTSDYFLHFFFKKWKTILCTEKVVAGSQHVCASSQSLKPTRVT</sequence>
<name>A0ABN8YUF0_RANTA</name>
<dbReference type="EMBL" id="OX459960">
    <property type="protein sequence ID" value="CAI9165210.1"/>
    <property type="molecule type" value="Genomic_DNA"/>
</dbReference>
<keyword evidence="2" id="KW-1185">Reference proteome</keyword>
<proteinExistence type="predicted"/>
<dbReference type="Proteomes" id="UP001176941">
    <property type="component" value="Chromosome 24"/>
</dbReference>
<evidence type="ECO:0000313" key="2">
    <source>
        <dbReference type="Proteomes" id="UP001176941"/>
    </source>
</evidence>
<organism evidence="1 2">
    <name type="scientific">Rangifer tarandus platyrhynchus</name>
    <name type="common">Svalbard reindeer</name>
    <dbReference type="NCBI Taxonomy" id="3082113"/>
    <lineage>
        <taxon>Eukaryota</taxon>
        <taxon>Metazoa</taxon>
        <taxon>Chordata</taxon>
        <taxon>Craniata</taxon>
        <taxon>Vertebrata</taxon>
        <taxon>Euteleostomi</taxon>
        <taxon>Mammalia</taxon>
        <taxon>Eutheria</taxon>
        <taxon>Laurasiatheria</taxon>
        <taxon>Artiodactyla</taxon>
        <taxon>Ruminantia</taxon>
        <taxon>Pecora</taxon>
        <taxon>Cervidae</taxon>
        <taxon>Odocoileinae</taxon>
        <taxon>Rangifer</taxon>
    </lineage>
</organism>
<accession>A0ABN8YUF0</accession>